<reference evidence="1" key="1">
    <citation type="submission" date="2021-01" db="EMBL/GenBank/DDBJ databases">
        <authorList>
            <person name="Corre E."/>
            <person name="Pelletier E."/>
            <person name="Niang G."/>
            <person name="Scheremetjew M."/>
            <person name="Finn R."/>
            <person name="Kale V."/>
            <person name="Holt S."/>
            <person name="Cochrane G."/>
            <person name="Meng A."/>
            <person name="Brown T."/>
            <person name="Cohen L."/>
        </authorList>
    </citation>
    <scope>NUCLEOTIDE SEQUENCE</scope>
    <source>
        <strain evidence="1">CCMP1594</strain>
    </source>
</reference>
<evidence type="ECO:0000313" key="1">
    <source>
        <dbReference type="EMBL" id="CAE0806907.1"/>
    </source>
</evidence>
<gene>
    <name evidence="1" type="ORF">EGYM00163_LOCUS18035</name>
</gene>
<protein>
    <submittedName>
        <fullName evidence="1">Uncharacterized protein</fullName>
    </submittedName>
</protein>
<name>A0A7S4CUP2_9EUGL</name>
<organism evidence="1">
    <name type="scientific">Eutreptiella gymnastica</name>
    <dbReference type="NCBI Taxonomy" id="73025"/>
    <lineage>
        <taxon>Eukaryota</taxon>
        <taxon>Discoba</taxon>
        <taxon>Euglenozoa</taxon>
        <taxon>Euglenida</taxon>
        <taxon>Spirocuta</taxon>
        <taxon>Euglenophyceae</taxon>
        <taxon>Eutreptiales</taxon>
        <taxon>Eutreptiaceae</taxon>
        <taxon>Eutreptiella</taxon>
    </lineage>
</organism>
<sequence length="118" mass="13152">MHPSFQDTSFFHPTPQSSTMLYNTTQCLLRKGHVTGFLLTHTYQAFALTPPFQLLCYHCLISLGGKLAKQACTQQPQHPKSFGPVCTIAGKILLTYCCHCALLQGRWKKGLHDSKQSA</sequence>
<proteinExistence type="predicted"/>
<accession>A0A7S4CUP2</accession>
<dbReference type="AlphaFoldDB" id="A0A7S4CUP2"/>
<dbReference type="EMBL" id="HBJA01050929">
    <property type="protein sequence ID" value="CAE0806907.1"/>
    <property type="molecule type" value="Transcribed_RNA"/>
</dbReference>